<evidence type="ECO:0000313" key="6">
    <source>
        <dbReference type="Proteomes" id="UP000248857"/>
    </source>
</evidence>
<keyword evidence="3 5" id="KW-0378">Hydrolase</keyword>
<evidence type="ECO:0000313" key="5">
    <source>
        <dbReference type="EMBL" id="PZD70828.1"/>
    </source>
</evidence>
<dbReference type="Proteomes" id="UP000248857">
    <property type="component" value="Unassembled WGS sequence"/>
</dbReference>
<dbReference type="InterPro" id="IPR029062">
    <property type="entry name" value="Class_I_gatase-like"/>
</dbReference>
<dbReference type="CDD" id="cd03146">
    <property type="entry name" value="GAT1_Peptidase_E"/>
    <property type="match status" value="1"/>
</dbReference>
<sequence>MIQGQIIAIGGGGFSEGSEPRLDTYILEQCPTSKPKIGFLGTASGDAESYRQKFYARFSQLNCLPAHLTFFRRTPDLADWVMQQDAIYVGGGNTLSLLAIWEAWNLPPLLKEAARNGTILAGVSAGAVCWFESALTDARAGTLMPLKCLNFISGSCCPHYSLEAERKPTFEKLVRNGDISPGIAIDDGAAAHFVDGQLKHVISGHDGSAAYKVIQSPNGAMTEPLKVNS</sequence>
<keyword evidence="4" id="KW-0720">Serine protease</keyword>
<dbReference type="EC" id="3.4.13.21" evidence="5"/>
<organism evidence="5 6">
    <name type="scientific">Acaryochloris thomasi RCC1774</name>
    <dbReference type="NCBI Taxonomy" id="1764569"/>
    <lineage>
        <taxon>Bacteria</taxon>
        <taxon>Bacillati</taxon>
        <taxon>Cyanobacteriota</taxon>
        <taxon>Cyanophyceae</taxon>
        <taxon>Acaryochloridales</taxon>
        <taxon>Acaryochloridaceae</taxon>
        <taxon>Acaryochloris</taxon>
        <taxon>Acaryochloris thomasi</taxon>
    </lineage>
</organism>
<dbReference type="GO" id="GO:0016805">
    <property type="term" value="F:dipeptidase activity"/>
    <property type="evidence" value="ECO:0007669"/>
    <property type="project" value="UniProtKB-KW"/>
</dbReference>
<comment type="caution">
    <text evidence="5">The sequence shown here is derived from an EMBL/GenBank/DDBJ whole genome shotgun (WGS) entry which is preliminary data.</text>
</comment>
<dbReference type="SUPFAM" id="SSF52317">
    <property type="entry name" value="Class I glutamine amidotransferase-like"/>
    <property type="match status" value="1"/>
</dbReference>
<accession>A0A2W1J9X8</accession>
<dbReference type="GO" id="GO:0008236">
    <property type="term" value="F:serine-type peptidase activity"/>
    <property type="evidence" value="ECO:0007669"/>
    <property type="project" value="UniProtKB-KW"/>
</dbReference>
<keyword evidence="6" id="KW-1185">Reference proteome</keyword>
<evidence type="ECO:0000256" key="4">
    <source>
        <dbReference type="ARBA" id="ARBA00022825"/>
    </source>
</evidence>
<dbReference type="PANTHER" id="PTHR20842">
    <property type="entry name" value="PROTEASE S51 ALPHA-ASPARTYL DIPEPTIDASE"/>
    <property type="match status" value="1"/>
</dbReference>
<keyword evidence="5" id="KW-0224">Dipeptidase</keyword>
<reference evidence="5 6" key="1">
    <citation type="journal article" date="2018" name="Sci. Rep.">
        <title>A novel species of the marine cyanobacterium Acaryochloris with a unique pigment content and lifestyle.</title>
        <authorList>
            <person name="Partensky F."/>
            <person name="Six C."/>
            <person name="Ratin M."/>
            <person name="Garczarek L."/>
            <person name="Vaulot D."/>
            <person name="Probert I."/>
            <person name="Calteau A."/>
            <person name="Gourvil P."/>
            <person name="Marie D."/>
            <person name="Grebert T."/>
            <person name="Bouchier C."/>
            <person name="Le Panse S."/>
            <person name="Gachenot M."/>
            <person name="Rodriguez F."/>
            <person name="Garrido J.L."/>
        </authorList>
    </citation>
    <scope>NUCLEOTIDE SEQUENCE [LARGE SCALE GENOMIC DNA]</scope>
    <source>
        <strain evidence="5 6">RCC1774</strain>
    </source>
</reference>
<name>A0A2W1J9X8_9CYAN</name>
<dbReference type="GO" id="GO:0006508">
    <property type="term" value="P:proteolysis"/>
    <property type="evidence" value="ECO:0007669"/>
    <property type="project" value="UniProtKB-KW"/>
</dbReference>
<evidence type="ECO:0000256" key="3">
    <source>
        <dbReference type="ARBA" id="ARBA00022801"/>
    </source>
</evidence>
<dbReference type="RefSeq" id="WP_110988657.1">
    <property type="nucleotide sequence ID" value="NZ_CAWNWM010000027.1"/>
</dbReference>
<dbReference type="Gene3D" id="3.40.50.880">
    <property type="match status" value="1"/>
</dbReference>
<gene>
    <name evidence="5" type="primary">pepE_2</name>
    <name evidence="5" type="ORF">C1752_08970</name>
</gene>
<dbReference type="PANTHER" id="PTHR20842:SF0">
    <property type="entry name" value="ALPHA-ASPARTYL DIPEPTIDASE"/>
    <property type="match status" value="1"/>
</dbReference>
<evidence type="ECO:0000256" key="2">
    <source>
        <dbReference type="ARBA" id="ARBA00022670"/>
    </source>
</evidence>
<dbReference type="EMBL" id="PQWO01000027">
    <property type="protein sequence ID" value="PZD70828.1"/>
    <property type="molecule type" value="Genomic_DNA"/>
</dbReference>
<evidence type="ECO:0000256" key="1">
    <source>
        <dbReference type="ARBA" id="ARBA00006534"/>
    </source>
</evidence>
<protein>
    <submittedName>
        <fullName evidence="5">Peptidase E</fullName>
        <ecNumber evidence="5">3.4.13.21</ecNumber>
    </submittedName>
</protein>
<dbReference type="OrthoDB" id="9778515at2"/>
<proteinExistence type="inferred from homology"/>
<dbReference type="Pfam" id="PF03575">
    <property type="entry name" value="Peptidase_S51"/>
    <property type="match status" value="1"/>
</dbReference>
<dbReference type="AlphaFoldDB" id="A0A2W1J9X8"/>
<dbReference type="InterPro" id="IPR005320">
    <property type="entry name" value="Peptidase_S51"/>
</dbReference>
<keyword evidence="2" id="KW-0645">Protease</keyword>
<comment type="similarity">
    <text evidence="1">Belongs to the peptidase S51 family.</text>
</comment>